<dbReference type="AlphaFoldDB" id="A0A3S9PLH5"/>
<dbReference type="CDD" id="cd05829">
    <property type="entry name" value="Sortase_F"/>
    <property type="match status" value="1"/>
</dbReference>
<name>A0A3S9PLH5_STRLT</name>
<dbReference type="SUPFAM" id="SSF63817">
    <property type="entry name" value="Sortase"/>
    <property type="match status" value="1"/>
</dbReference>
<sequence length="227" mass="23379">MIPSSGDLARPRARARRVTAAALLAVALGGGLLGCGTGPHPAKVGAHVPATSAPRPSGVPALPASKPVRVSIPAASVDTGPVLELGLADDGTVEVPTVAQADRVGWYDKGVTPGETGPAVLIGHYDTAEGPAVLKDIAKVRTGDRVTVTRADGSTATFTVRELQQVDKKNFPTRRVYGNTDRPELRLITCGGDLRDGHRPDNIVVYADLTSSTPSSTPSGASATRRP</sequence>
<dbReference type="Gene3D" id="2.40.260.10">
    <property type="entry name" value="Sortase"/>
    <property type="match status" value="1"/>
</dbReference>
<keyword evidence="1" id="KW-0378">Hydrolase</keyword>
<evidence type="ECO:0000313" key="3">
    <source>
        <dbReference type="EMBL" id="AZQ73193.1"/>
    </source>
</evidence>
<protein>
    <submittedName>
        <fullName evidence="3">Class F sortase</fullName>
    </submittedName>
</protein>
<dbReference type="NCBIfam" id="NF033748">
    <property type="entry name" value="class_F_sortase"/>
    <property type="match status" value="1"/>
</dbReference>
<dbReference type="InterPro" id="IPR042001">
    <property type="entry name" value="Sortase_F"/>
</dbReference>
<dbReference type="GO" id="GO:0016787">
    <property type="term" value="F:hydrolase activity"/>
    <property type="evidence" value="ECO:0007669"/>
    <property type="project" value="UniProtKB-KW"/>
</dbReference>
<dbReference type="InterPro" id="IPR023365">
    <property type="entry name" value="Sortase_dom-sf"/>
</dbReference>
<dbReference type="InterPro" id="IPR005754">
    <property type="entry name" value="Sortase"/>
</dbReference>
<evidence type="ECO:0000313" key="4">
    <source>
        <dbReference type="Proteomes" id="UP000267900"/>
    </source>
</evidence>
<keyword evidence="4" id="KW-1185">Reference proteome</keyword>
<evidence type="ECO:0000256" key="1">
    <source>
        <dbReference type="ARBA" id="ARBA00022801"/>
    </source>
</evidence>
<feature type="region of interest" description="Disordered" evidence="2">
    <location>
        <begin position="208"/>
        <end position="227"/>
    </location>
</feature>
<feature type="compositionally biased region" description="Low complexity" evidence="2">
    <location>
        <begin position="210"/>
        <end position="227"/>
    </location>
</feature>
<organism evidence="3 4">
    <name type="scientific">Streptomyces luteoverticillatus</name>
    <name type="common">Streptoverticillium luteoverticillatus</name>
    <dbReference type="NCBI Taxonomy" id="66425"/>
    <lineage>
        <taxon>Bacteria</taxon>
        <taxon>Bacillati</taxon>
        <taxon>Actinomycetota</taxon>
        <taxon>Actinomycetes</taxon>
        <taxon>Kitasatosporales</taxon>
        <taxon>Streptomycetaceae</taxon>
        <taxon>Streptomyces</taxon>
    </lineage>
</organism>
<gene>
    <name evidence="3" type="ORF">EKH77_20020</name>
</gene>
<dbReference type="RefSeq" id="WP_126915709.1">
    <property type="nucleotide sequence ID" value="NZ_CP034587.1"/>
</dbReference>
<evidence type="ECO:0000256" key="2">
    <source>
        <dbReference type="SAM" id="MobiDB-lite"/>
    </source>
</evidence>
<accession>A0A3S9PLH5</accession>
<dbReference type="Pfam" id="PF04203">
    <property type="entry name" value="Sortase"/>
    <property type="match status" value="1"/>
</dbReference>
<dbReference type="Proteomes" id="UP000267900">
    <property type="component" value="Chromosome"/>
</dbReference>
<dbReference type="EMBL" id="CP034587">
    <property type="protein sequence ID" value="AZQ73193.1"/>
    <property type="molecule type" value="Genomic_DNA"/>
</dbReference>
<reference evidence="3 4" key="1">
    <citation type="submission" date="2018-12" db="EMBL/GenBank/DDBJ databases">
        <title>The whole draft genome of Streptomyce luteoverticillatus CGMCC 15060.</title>
        <authorList>
            <person name="Feng Z."/>
            <person name="Chen G."/>
            <person name="Zhang J."/>
            <person name="Zhu H."/>
            <person name="Yu X."/>
            <person name="Zhang W."/>
            <person name="Zhang X."/>
        </authorList>
    </citation>
    <scope>NUCLEOTIDE SEQUENCE [LARGE SCALE GENOMIC DNA]</scope>
    <source>
        <strain evidence="3 4">CGMCC 15060</strain>
    </source>
</reference>
<proteinExistence type="predicted"/>
<dbReference type="OrthoDB" id="525039at2"/>